<evidence type="ECO:0000313" key="5">
    <source>
        <dbReference type="Proteomes" id="UP000253529"/>
    </source>
</evidence>
<accession>A0A366ERM3</accession>
<dbReference type="SUPFAM" id="SSF56954">
    <property type="entry name" value="Outer membrane efflux proteins (OEP)"/>
    <property type="match status" value="1"/>
</dbReference>
<dbReference type="GO" id="GO:0005886">
    <property type="term" value="C:plasma membrane"/>
    <property type="evidence" value="ECO:0007669"/>
    <property type="project" value="UniProtKB-SubCell"/>
</dbReference>
<comment type="subcellular location">
    <subcellularLocation>
        <location evidence="2">Cell membrane</location>
        <topology evidence="2">Lipid-anchor</topology>
    </subcellularLocation>
</comment>
<keyword evidence="5" id="KW-1185">Reference proteome</keyword>
<keyword evidence="3" id="KW-1133">Transmembrane helix</keyword>
<feature type="transmembrane region" description="Helical" evidence="3">
    <location>
        <begin position="42"/>
        <end position="62"/>
    </location>
</feature>
<reference evidence="4 5" key="1">
    <citation type="submission" date="2018-06" db="EMBL/GenBank/DDBJ databases">
        <title>Genomic Encyclopedia of Type Strains, Phase IV (KMG-IV): sequencing the most valuable type-strain genomes for metagenomic binning, comparative biology and taxonomic classification.</title>
        <authorList>
            <person name="Goeker M."/>
        </authorList>
    </citation>
    <scope>NUCLEOTIDE SEQUENCE [LARGE SCALE GENOMIC DNA]</scope>
    <source>
        <strain evidence="4 5">DSM 24875</strain>
    </source>
</reference>
<name>A0A366ERM3_9HYPH</name>
<protein>
    <submittedName>
        <fullName evidence="4">NodT family efflux transporter outer membrane factor (OMF) lipoprotein</fullName>
    </submittedName>
</protein>
<evidence type="ECO:0000256" key="2">
    <source>
        <dbReference type="RuleBase" id="RU362097"/>
    </source>
</evidence>
<keyword evidence="2 4" id="KW-0449">Lipoprotein</keyword>
<sequence>MPAACADRPRRGSEVAFGQILAPKPLISLARRQSCARRSTRLWGGSAAVLAAVALAGCAPVGPNFQQAAAVISPQYKEIAGWKVATPRAGEPKGDWWNAFRDPELSRLEEAVAISNQTVKADEANYREALALINEARAGLFPTVNGLGSATRSATSGTALTTLSAEASGSWTLDVWGEVRRAVEAQTAGAEASAAALANARLAEQAALALAYVQVRQADSLVDLLARTVEEYKRSLTITQNQYNAGTAAKSDVITAQAQVLNAQAQLIAAGVTRAQSEHAIAVLMGRPPAGLTISHGVLATRPPSIPVSLPSDLLERRPDIAAAEETMRQANAEIGVAFAGYFPAVSLSGLVGYSGNPFAARYGLTNPVWSFGASLAEPLVNGGLTGAQVEAARQTYDAQVATYRQTVLNALGQVEDNLAAIRIYSQEVKVQAEDVRISTQATQIALNEYRAGTQAFTAVVVAEAQQLSASEALLSTEASIQTAAVNLIVALGGGWSRSKLPDAAADASPIAAAAASH</sequence>
<keyword evidence="2" id="KW-0564">Palmitate</keyword>
<keyword evidence="2" id="KW-1134">Transmembrane beta strand</keyword>
<dbReference type="Gene3D" id="1.20.1600.10">
    <property type="entry name" value="Outer membrane efflux proteins (OEP)"/>
    <property type="match status" value="1"/>
</dbReference>
<dbReference type="EMBL" id="QNRK01000037">
    <property type="protein sequence ID" value="RBP05031.1"/>
    <property type="molecule type" value="Genomic_DNA"/>
</dbReference>
<keyword evidence="2 3" id="KW-0812">Transmembrane</keyword>
<evidence type="ECO:0000256" key="3">
    <source>
        <dbReference type="SAM" id="Phobius"/>
    </source>
</evidence>
<dbReference type="InterPro" id="IPR010131">
    <property type="entry name" value="MdtP/NodT-like"/>
</dbReference>
<organism evidence="4 5">
    <name type="scientific">Roseiarcus fermentans</name>
    <dbReference type="NCBI Taxonomy" id="1473586"/>
    <lineage>
        <taxon>Bacteria</taxon>
        <taxon>Pseudomonadati</taxon>
        <taxon>Pseudomonadota</taxon>
        <taxon>Alphaproteobacteria</taxon>
        <taxon>Hyphomicrobiales</taxon>
        <taxon>Roseiarcaceae</taxon>
        <taxon>Roseiarcus</taxon>
    </lineage>
</organism>
<evidence type="ECO:0000256" key="1">
    <source>
        <dbReference type="ARBA" id="ARBA00007613"/>
    </source>
</evidence>
<dbReference type="AlphaFoldDB" id="A0A366ERM3"/>
<comment type="similarity">
    <text evidence="1 2">Belongs to the outer membrane factor (OMF) (TC 1.B.17) family.</text>
</comment>
<dbReference type="Pfam" id="PF02321">
    <property type="entry name" value="OEP"/>
    <property type="match status" value="2"/>
</dbReference>
<dbReference type="Gene3D" id="2.20.200.10">
    <property type="entry name" value="Outer membrane efflux proteins (OEP)"/>
    <property type="match status" value="1"/>
</dbReference>
<proteinExistence type="inferred from homology"/>
<dbReference type="NCBIfam" id="TIGR01845">
    <property type="entry name" value="outer_NodT"/>
    <property type="match status" value="1"/>
</dbReference>
<dbReference type="PANTHER" id="PTHR30203:SF33">
    <property type="entry name" value="BLR4455 PROTEIN"/>
    <property type="match status" value="1"/>
</dbReference>
<comment type="caution">
    <text evidence="4">The sequence shown here is derived from an EMBL/GenBank/DDBJ whole genome shotgun (WGS) entry which is preliminary data.</text>
</comment>
<evidence type="ECO:0000313" key="4">
    <source>
        <dbReference type="EMBL" id="RBP05031.1"/>
    </source>
</evidence>
<gene>
    <name evidence="4" type="ORF">DFR50_13716</name>
</gene>
<keyword evidence="2 3" id="KW-0472">Membrane</keyword>
<dbReference type="GO" id="GO:0015562">
    <property type="term" value="F:efflux transmembrane transporter activity"/>
    <property type="evidence" value="ECO:0007669"/>
    <property type="project" value="InterPro"/>
</dbReference>
<dbReference type="Proteomes" id="UP000253529">
    <property type="component" value="Unassembled WGS sequence"/>
</dbReference>
<dbReference type="InterPro" id="IPR003423">
    <property type="entry name" value="OMP_efflux"/>
</dbReference>
<dbReference type="PANTHER" id="PTHR30203">
    <property type="entry name" value="OUTER MEMBRANE CATION EFFLUX PROTEIN"/>
    <property type="match status" value="1"/>
</dbReference>